<dbReference type="Gene3D" id="3.40.50.620">
    <property type="entry name" value="HUPs"/>
    <property type="match status" value="1"/>
</dbReference>
<evidence type="ECO:0000313" key="3">
    <source>
        <dbReference type="EMBL" id="MCV2232512.1"/>
    </source>
</evidence>
<dbReference type="InterPro" id="IPR012255">
    <property type="entry name" value="ETF_b"/>
</dbReference>
<dbReference type="InterPro" id="IPR014730">
    <property type="entry name" value="ETF_a/b_N"/>
</dbReference>
<comment type="caution">
    <text evidence="3">The sequence shown here is derived from an EMBL/GenBank/DDBJ whole genome shotgun (WGS) entry which is preliminary data.</text>
</comment>
<evidence type="ECO:0000259" key="2">
    <source>
        <dbReference type="SMART" id="SM00893"/>
    </source>
</evidence>
<dbReference type="SMART" id="SM00893">
    <property type="entry name" value="ETF"/>
    <property type="match status" value="1"/>
</dbReference>
<reference evidence="3" key="1">
    <citation type="submission" date="2022-09" db="EMBL/GenBank/DDBJ databases">
        <title>Novel Mycoplasma species identified in domestic and wild animals.</title>
        <authorList>
            <person name="Volokhov D.V."/>
            <person name="Furtak V.A."/>
            <person name="Zagorodnyaya T.A."/>
        </authorList>
    </citation>
    <scope>NUCLEOTIDE SEQUENCE</scope>
    <source>
        <strain evidence="3">Oakley</strain>
    </source>
</reference>
<evidence type="ECO:0000313" key="4">
    <source>
        <dbReference type="Proteomes" id="UP001177160"/>
    </source>
</evidence>
<accession>A0ABT2Y706</accession>
<dbReference type="PANTHER" id="PTHR21294:SF17">
    <property type="entry name" value="PROTEIN FIXA"/>
    <property type="match status" value="1"/>
</dbReference>
<dbReference type="EMBL" id="JAOVQM010000005">
    <property type="protein sequence ID" value="MCV2232512.1"/>
    <property type="molecule type" value="Genomic_DNA"/>
</dbReference>
<gene>
    <name evidence="3" type="ORF">N7548_06700</name>
</gene>
<dbReference type="SUPFAM" id="SSF52402">
    <property type="entry name" value="Adenine nucleotide alpha hydrolases-like"/>
    <property type="match status" value="1"/>
</dbReference>
<sequence length="263" mass="29513">MKIITCIKQVPASSNVQVDPITGVLIRDSQNVKMNPFDLFGLETAFQIKSRVPNTLVHAISMGPQSATQVLKEALYMGADEATLLTDRKFAGADVLATSYTISQLVKHIHEYDIVICGKQTTDGDTAQVGPEIAEFLGIPHVPYVKELIEVTPEYVIVKSAYDQYEEVVKVELPCLLTVEKDANTPRLPSFRRSLLFDNYKINYVTFKDLEDQNENHYGLNGSPTQVDEIFSPDKSMHSTRFEGDPQTLSNQLVEILKDKRFL</sequence>
<feature type="domain" description="Electron transfer flavoprotein alpha/beta-subunit N-terminal" evidence="2">
    <location>
        <begin position="22"/>
        <end position="214"/>
    </location>
</feature>
<organism evidence="3 4">
    <name type="scientific">Paracholeplasma manati</name>
    <dbReference type="NCBI Taxonomy" id="591373"/>
    <lineage>
        <taxon>Bacteria</taxon>
        <taxon>Bacillati</taxon>
        <taxon>Mycoplasmatota</taxon>
        <taxon>Mollicutes</taxon>
        <taxon>Acholeplasmatales</taxon>
        <taxon>Acholeplasmataceae</taxon>
        <taxon>Paracholeplasma</taxon>
    </lineage>
</organism>
<dbReference type="CDD" id="cd01714">
    <property type="entry name" value="ETF_beta"/>
    <property type="match status" value="1"/>
</dbReference>
<dbReference type="PANTHER" id="PTHR21294">
    <property type="entry name" value="ELECTRON TRANSFER FLAVOPROTEIN BETA-SUBUNIT"/>
    <property type="match status" value="1"/>
</dbReference>
<protein>
    <recommendedName>
        <fullName evidence="1">Electron transfer flavoprotein small subunit</fullName>
    </recommendedName>
</protein>
<name>A0ABT2Y706_9MOLU</name>
<dbReference type="Pfam" id="PF01012">
    <property type="entry name" value="ETF"/>
    <property type="match status" value="1"/>
</dbReference>
<evidence type="ECO:0000256" key="1">
    <source>
        <dbReference type="ARBA" id="ARBA00042002"/>
    </source>
</evidence>
<keyword evidence="4" id="KW-1185">Reference proteome</keyword>
<proteinExistence type="predicted"/>
<dbReference type="RefSeq" id="WP_263608700.1">
    <property type="nucleotide sequence ID" value="NZ_JAOVQM010000005.1"/>
</dbReference>
<dbReference type="PIRSF" id="PIRSF000090">
    <property type="entry name" value="Beta-ETF"/>
    <property type="match status" value="1"/>
</dbReference>
<dbReference type="InterPro" id="IPR033948">
    <property type="entry name" value="ETF_beta_N"/>
</dbReference>
<dbReference type="Proteomes" id="UP001177160">
    <property type="component" value="Unassembled WGS sequence"/>
</dbReference>
<dbReference type="InterPro" id="IPR014729">
    <property type="entry name" value="Rossmann-like_a/b/a_fold"/>
</dbReference>